<keyword evidence="5" id="KW-0812">Transmembrane</keyword>
<dbReference type="InterPro" id="IPR001107">
    <property type="entry name" value="Band_7"/>
</dbReference>
<evidence type="ECO:0000256" key="1">
    <source>
        <dbReference type="ARBA" id="ARBA00004236"/>
    </source>
</evidence>
<evidence type="ECO:0000256" key="2">
    <source>
        <dbReference type="ARBA" id="ARBA00007161"/>
    </source>
</evidence>
<evidence type="ECO:0000313" key="7">
    <source>
        <dbReference type="EMBL" id="SNW62364.1"/>
    </source>
</evidence>
<dbReference type="PANTHER" id="PTHR13806">
    <property type="entry name" value="FLOTILLIN-RELATED"/>
    <property type="match status" value="1"/>
</dbReference>
<dbReference type="SUPFAM" id="SSF117892">
    <property type="entry name" value="Band 7/SPFH domain"/>
    <property type="match status" value="1"/>
</dbReference>
<feature type="transmembrane region" description="Helical" evidence="5">
    <location>
        <begin position="46"/>
        <end position="65"/>
    </location>
</feature>
<dbReference type="Pfam" id="PF01145">
    <property type="entry name" value="Band_7"/>
    <property type="match status" value="1"/>
</dbReference>
<evidence type="ECO:0000256" key="3">
    <source>
        <dbReference type="ARBA" id="ARBA00022475"/>
    </source>
</evidence>
<feature type="domain" description="Band 7" evidence="6">
    <location>
        <begin position="70"/>
        <end position="244"/>
    </location>
</feature>
<dbReference type="PANTHER" id="PTHR13806:SF31">
    <property type="entry name" value="FLOTILLIN-LIKE PROTEIN 1-RELATED"/>
    <property type="match status" value="1"/>
</dbReference>
<dbReference type="GeneID" id="35382250"/>
<dbReference type="Proteomes" id="UP000236316">
    <property type="component" value="Segment"/>
</dbReference>
<dbReference type="InterPro" id="IPR027705">
    <property type="entry name" value="Flotillin_fam"/>
</dbReference>
<evidence type="ECO:0000256" key="5">
    <source>
        <dbReference type="SAM" id="Phobius"/>
    </source>
</evidence>
<evidence type="ECO:0000259" key="6">
    <source>
        <dbReference type="Pfam" id="PF01145"/>
    </source>
</evidence>
<keyword evidence="8" id="KW-1185">Reference proteome</keyword>
<dbReference type="KEGG" id="vg:35382250"/>
<organism evidence="7">
    <name type="scientific">Orpheovirus IHUMI-LCC2</name>
    <dbReference type="NCBI Taxonomy" id="2023057"/>
    <lineage>
        <taxon>Viruses</taxon>
        <taxon>Varidnaviria</taxon>
        <taxon>Bamfordvirae</taxon>
        <taxon>Nucleocytoviricota</taxon>
        <taxon>Megaviricetes</taxon>
        <taxon>Pimascovirales</taxon>
        <taxon>Ocovirineae</taxon>
        <taxon>Orpheoviridae</taxon>
        <taxon>Alphaorpheovirus</taxon>
        <taxon>Alphaorpheovirus massiliense</taxon>
    </lineage>
</organism>
<dbReference type="OrthoDB" id="17113at10239"/>
<keyword evidence="4 5" id="KW-0472">Membrane</keyword>
<keyword evidence="5" id="KW-1133">Transmembrane helix</keyword>
<proteinExistence type="inferred from homology"/>
<dbReference type="EMBL" id="LT906555">
    <property type="protein sequence ID" value="SNW62364.1"/>
    <property type="molecule type" value="Genomic_DNA"/>
</dbReference>
<dbReference type="CDD" id="cd03399">
    <property type="entry name" value="SPFH_flotillin"/>
    <property type="match status" value="1"/>
</dbReference>
<accession>A0A2I2L4B2</accession>
<comment type="similarity">
    <text evidence="2">Belongs to the band 7/mec-2 family. Flotillin subfamily.</text>
</comment>
<name>A0A2I2L4B2_9VIRU</name>
<reference evidence="7" key="1">
    <citation type="submission" date="2017-08" db="EMBL/GenBank/DDBJ databases">
        <authorList>
            <consortium name="Urmite Genomes"/>
        </authorList>
    </citation>
    <scope>NUCLEOTIDE SEQUENCE [LARGE SCALE GENOMIC DNA]</scope>
    <source>
        <strain evidence="7">IHUMI-LCC2</strain>
    </source>
</reference>
<gene>
    <name evidence="7" type="ORF">ORPV_460</name>
</gene>
<dbReference type="GO" id="GO:0005886">
    <property type="term" value="C:plasma membrane"/>
    <property type="evidence" value="ECO:0007669"/>
    <property type="project" value="UniProtKB-SubCell"/>
</dbReference>
<protein>
    <submittedName>
        <fullName evidence="7">Flotillin domain-containing protein</fullName>
    </submittedName>
</protein>
<sequence>MLSTVTKSSGLLALKAIQRNTNVSTKSYQSKGVFAREQKRNYSESAIVIASSATIFLAGAGAYLATRYKISKPNEYLVRTGLGVRDVLLTKKGFQWPFQTFQFINMEPKSYTYSLQIMSSEKVDFILPVVFTVGPRDDKDSLILYSKKVSPDTDLYEFIRGIAEGQTRSVATALTIEEIFKGRDKFKEEILEMVQKELDKYGLYIYNANIKEMQDHGGSKYFENQRKKTISEVENKAKIDVSEATMRGAVGEKEREAETRKRLAEYEALTVLQENERQQSIEKSNAELEIVKADSYRRQQLAFIEAKKATEIRNAELQRQVEEKRILEETERLRAKEVSLAQVLAEAKIKEAEGEANAVKLRADAQLYFKQREADGIRATYTAQSEGLERLVDSLGGDRSSLFQYLMVEKDMYTKLAEKHADALQGLQPKITVWNTGGDNNTGAAKLIGDMMKGLAPVLSTVHDQTGLRPGEWFMKGLEEAKVEKRE</sequence>
<dbReference type="RefSeq" id="YP_009448666.1">
    <property type="nucleotide sequence ID" value="NC_036594.1"/>
</dbReference>
<evidence type="ECO:0000256" key="4">
    <source>
        <dbReference type="ARBA" id="ARBA00023136"/>
    </source>
</evidence>
<comment type="subcellular location">
    <subcellularLocation>
        <location evidence="1">Cell membrane</location>
    </subcellularLocation>
</comment>
<dbReference type="Gene3D" id="3.30.479.30">
    <property type="entry name" value="Band 7 domain"/>
    <property type="match status" value="1"/>
</dbReference>
<keyword evidence="3" id="KW-1003">Cell membrane</keyword>
<evidence type="ECO:0000313" key="8">
    <source>
        <dbReference type="Proteomes" id="UP000236316"/>
    </source>
</evidence>
<dbReference type="InterPro" id="IPR036013">
    <property type="entry name" value="Band_7/SPFH_dom_sf"/>
</dbReference>